<dbReference type="RefSeq" id="WP_163044667.1">
    <property type="nucleotide sequence ID" value="NZ_JAAAMJ010000011.1"/>
</dbReference>
<dbReference type="SUPFAM" id="SSF50129">
    <property type="entry name" value="GroES-like"/>
    <property type="match status" value="1"/>
</dbReference>
<comment type="caution">
    <text evidence="2">The sequence shown here is derived from an EMBL/GenBank/DDBJ whole genome shotgun (WGS) entry which is preliminary data.</text>
</comment>
<gene>
    <name evidence="2" type="ORF">GTW51_14175</name>
</gene>
<proteinExistence type="predicted"/>
<organism evidence="2 3">
    <name type="scientific">Aurantimonas aggregata</name>
    <dbReference type="NCBI Taxonomy" id="2047720"/>
    <lineage>
        <taxon>Bacteria</taxon>
        <taxon>Pseudomonadati</taxon>
        <taxon>Pseudomonadota</taxon>
        <taxon>Alphaproteobacteria</taxon>
        <taxon>Hyphomicrobiales</taxon>
        <taxon>Aurantimonadaceae</taxon>
        <taxon>Aurantimonas</taxon>
    </lineage>
</organism>
<reference evidence="2 3" key="1">
    <citation type="submission" date="2020-01" db="EMBL/GenBank/DDBJ databases">
        <title>Genomes of bacteria type strains.</title>
        <authorList>
            <person name="Chen J."/>
            <person name="Zhu S."/>
            <person name="Chen J."/>
        </authorList>
    </citation>
    <scope>NUCLEOTIDE SEQUENCE [LARGE SCALE GENOMIC DNA]</scope>
    <source>
        <strain evidence="2 3">KCTC 52919</strain>
    </source>
</reference>
<evidence type="ECO:0000313" key="3">
    <source>
        <dbReference type="Proteomes" id="UP000476332"/>
    </source>
</evidence>
<dbReference type="InterPro" id="IPR011032">
    <property type="entry name" value="GroES-like_sf"/>
</dbReference>
<dbReference type="InterPro" id="IPR013154">
    <property type="entry name" value="ADH-like_N"/>
</dbReference>
<dbReference type="PANTHER" id="PTHR43677">
    <property type="entry name" value="SHORT-CHAIN DEHYDROGENASE/REDUCTASE"/>
    <property type="match status" value="1"/>
</dbReference>
<dbReference type="PANTHER" id="PTHR43677:SF4">
    <property type="entry name" value="QUINONE OXIDOREDUCTASE-LIKE PROTEIN 2"/>
    <property type="match status" value="1"/>
</dbReference>
<dbReference type="GO" id="GO:0016491">
    <property type="term" value="F:oxidoreductase activity"/>
    <property type="evidence" value="ECO:0007669"/>
    <property type="project" value="InterPro"/>
</dbReference>
<dbReference type="Gene3D" id="3.40.50.720">
    <property type="entry name" value="NAD(P)-binding Rossmann-like Domain"/>
    <property type="match status" value="1"/>
</dbReference>
<dbReference type="SMART" id="SM00829">
    <property type="entry name" value="PKS_ER"/>
    <property type="match status" value="1"/>
</dbReference>
<dbReference type="Pfam" id="PF08240">
    <property type="entry name" value="ADH_N"/>
    <property type="match status" value="1"/>
</dbReference>
<dbReference type="AlphaFoldDB" id="A0A6L9MK35"/>
<dbReference type="InterPro" id="IPR036291">
    <property type="entry name" value="NAD(P)-bd_dom_sf"/>
</dbReference>
<dbReference type="SUPFAM" id="SSF51735">
    <property type="entry name" value="NAD(P)-binding Rossmann-fold domains"/>
    <property type="match status" value="1"/>
</dbReference>
<dbReference type="Proteomes" id="UP000476332">
    <property type="component" value="Unassembled WGS sequence"/>
</dbReference>
<sequence length="322" mass="33524">MKAIVCEAYGPIETLAYRDMPDPVAGPGEVIVEAEAIGVNYPDGLLVQGLYQARPALPFVPGMEVAGRVIAIGAEVMRLAVGDRVVASLQFGGYAEKVAVTEAAATQLPEDFDAGVACALVCAYGTAYHALKQRAALQPDETLLVLGAAGATGLAAVQIGQAMGARVIAVASSEDKRSLAVGEGADVAIGYDDLREDLKRLTDGKGIDVAFDPVGGDAFDAVARSMAWNGRLLVVGFASGTIPQLPVNLALVKGFSAVGVFWGAFVEKEPEQAAANMAELIAWTAEERLQPVITERGRLADAAEILGRIHARQTTGKLILVP</sequence>
<evidence type="ECO:0000313" key="2">
    <source>
        <dbReference type="EMBL" id="NDV87850.1"/>
    </source>
</evidence>
<name>A0A6L9MK35_9HYPH</name>
<dbReference type="CDD" id="cd08241">
    <property type="entry name" value="QOR1"/>
    <property type="match status" value="1"/>
</dbReference>
<accession>A0A6L9MK35</accession>
<evidence type="ECO:0000259" key="1">
    <source>
        <dbReference type="SMART" id="SM00829"/>
    </source>
</evidence>
<keyword evidence="3" id="KW-1185">Reference proteome</keyword>
<feature type="domain" description="Enoyl reductase (ER)" evidence="1">
    <location>
        <begin position="10"/>
        <end position="320"/>
    </location>
</feature>
<dbReference type="InterPro" id="IPR051397">
    <property type="entry name" value="Zn-ADH-like_protein"/>
</dbReference>
<protein>
    <submittedName>
        <fullName evidence="2">Zinc-binding dehydrogenase</fullName>
    </submittedName>
</protein>
<dbReference type="Gene3D" id="3.90.180.10">
    <property type="entry name" value="Medium-chain alcohol dehydrogenases, catalytic domain"/>
    <property type="match status" value="1"/>
</dbReference>
<dbReference type="InterPro" id="IPR020843">
    <property type="entry name" value="ER"/>
</dbReference>
<dbReference type="InterPro" id="IPR013149">
    <property type="entry name" value="ADH-like_C"/>
</dbReference>
<dbReference type="Pfam" id="PF00107">
    <property type="entry name" value="ADH_zinc_N"/>
    <property type="match status" value="1"/>
</dbReference>
<dbReference type="EMBL" id="JAAAMJ010000011">
    <property type="protein sequence ID" value="NDV87850.1"/>
    <property type="molecule type" value="Genomic_DNA"/>
</dbReference>